<keyword evidence="1" id="KW-0677">Repeat</keyword>
<name>A0A821HNL6_9BILA</name>
<evidence type="ECO:0008006" key="6">
    <source>
        <dbReference type="Google" id="ProtNLM"/>
    </source>
</evidence>
<dbReference type="Gene3D" id="1.25.40.10">
    <property type="entry name" value="Tetratricopeptide repeat domain"/>
    <property type="match status" value="2"/>
</dbReference>
<dbReference type="Proteomes" id="UP000663848">
    <property type="component" value="Unassembled WGS sequence"/>
</dbReference>
<dbReference type="AlphaFoldDB" id="A0A821HNL6"/>
<accession>A0A821HNL6</accession>
<evidence type="ECO:0000313" key="4">
    <source>
        <dbReference type="EMBL" id="CAF4691094.1"/>
    </source>
</evidence>
<keyword evidence="2 3" id="KW-0802">TPR repeat</keyword>
<reference evidence="4" key="1">
    <citation type="submission" date="2021-02" db="EMBL/GenBank/DDBJ databases">
        <authorList>
            <person name="Nowell W R."/>
        </authorList>
    </citation>
    <scope>NUCLEOTIDE SEQUENCE</scope>
</reference>
<dbReference type="SMART" id="SM00028">
    <property type="entry name" value="TPR"/>
    <property type="match status" value="4"/>
</dbReference>
<dbReference type="SUPFAM" id="SSF48452">
    <property type="entry name" value="TPR-like"/>
    <property type="match status" value="2"/>
</dbReference>
<feature type="repeat" description="TPR" evidence="3">
    <location>
        <begin position="257"/>
        <end position="290"/>
    </location>
</feature>
<dbReference type="InterPro" id="IPR011990">
    <property type="entry name" value="TPR-like_helical_dom_sf"/>
</dbReference>
<dbReference type="Pfam" id="PF13424">
    <property type="entry name" value="TPR_12"/>
    <property type="match status" value="2"/>
</dbReference>
<dbReference type="InterPro" id="IPR019734">
    <property type="entry name" value="TPR_rpt"/>
</dbReference>
<proteinExistence type="predicted"/>
<dbReference type="PANTHER" id="PTHR45641:SF19">
    <property type="entry name" value="NEPHROCYSTIN-3"/>
    <property type="match status" value="1"/>
</dbReference>
<dbReference type="PROSITE" id="PS51996">
    <property type="entry name" value="TR_MART"/>
    <property type="match status" value="1"/>
</dbReference>
<dbReference type="Gene3D" id="3.90.176.10">
    <property type="entry name" value="Toxin ADP-ribosyltransferase, Chain A, domain 1"/>
    <property type="match status" value="1"/>
</dbReference>
<sequence length="395" mass="45805">MMNKALGVQDFDKIFAFRFFITDIAKQIKSEYEKFIRTNVNRKTILVYRGQLINVDELELMKNNIGEFLSMNSFLSTSRDRYVALTFTQTTRRRDNVRPILFEIEINPRLRTKAFAEIGKASYYEEENEILIMLGALFRIEKVTEDEENRLWIANVSLACEDDYHLKEIFTHMKGKIGDDTNLDSLGKLLLRMDENEQARKCYRRMLDETQLTVADAQLGLGWASMRCKNYNESLEHFNESLSIRQRILGNDHPSVAESLTFIGDVYRNKSNYEQALLELAKAMQIQEKTLSPDSLDLAATYDTIGNTYADLSKYDAAFEYYSKALDIRKKVLPPDHPQIAAIYNNIAVLYECKGDYTKSLEYYQKTLEISSKTLPPTHKHVTGVQKHIQNLKNK</sequence>
<feature type="repeat" description="TPR" evidence="3">
    <location>
        <begin position="299"/>
        <end position="332"/>
    </location>
</feature>
<evidence type="ECO:0000256" key="3">
    <source>
        <dbReference type="PROSITE-ProRule" id="PRU00339"/>
    </source>
</evidence>
<feature type="repeat" description="TPR" evidence="3">
    <location>
        <begin position="341"/>
        <end position="374"/>
    </location>
</feature>
<protein>
    <recommendedName>
        <fullName evidence="6">Kinesin light chain</fullName>
    </recommendedName>
</protein>
<dbReference type="PROSITE" id="PS50005">
    <property type="entry name" value="TPR"/>
    <property type="match status" value="3"/>
</dbReference>
<organism evidence="4 5">
    <name type="scientific">Rotaria socialis</name>
    <dbReference type="NCBI Taxonomy" id="392032"/>
    <lineage>
        <taxon>Eukaryota</taxon>
        <taxon>Metazoa</taxon>
        <taxon>Spiralia</taxon>
        <taxon>Gnathifera</taxon>
        <taxon>Rotifera</taxon>
        <taxon>Eurotatoria</taxon>
        <taxon>Bdelloidea</taxon>
        <taxon>Philodinida</taxon>
        <taxon>Philodinidae</taxon>
        <taxon>Rotaria</taxon>
    </lineage>
</organism>
<evidence type="ECO:0000256" key="2">
    <source>
        <dbReference type="ARBA" id="ARBA00022803"/>
    </source>
</evidence>
<gene>
    <name evidence="4" type="ORF">QYT958_LOCUS17203</name>
</gene>
<comment type="caution">
    <text evidence="4">The sequence shown here is derived from an EMBL/GenBank/DDBJ whole genome shotgun (WGS) entry which is preliminary data.</text>
</comment>
<evidence type="ECO:0000256" key="1">
    <source>
        <dbReference type="ARBA" id="ARBA00022737"/>
    </source>
</evidence>
<evidence type="ECO:0000313" key="5">
    <source>
        <dbReference type="Proteomes" id="UP000663848"/>
    </source>
</evidence>
<dbReference type="PANTHER" id="PTHR45641">
    <property type="entry name" value="TETRATRICOPEPTIDE REPEAT PROTEIN (AFU_ORTHOLOGUE AFUA_6G03870)"/>
    <property type="match status" value="1"/>
</dbReference>
<dbReference type="SUPFAM" id="SSF56399">
    <property type="entry name" value="ADP-ribosylation"/>
    <property type="match status" value="1"/>
</dbReference>
<dbReference type="EMBL" id="CAJOBR010002578">
    <property type="protein sequence ID" value="CAF4691094.1"/>
    <property type="molecule type" value="Genomic_DNA"/>
</dbReference>